<accession>A0ABT1JLV7</accession>
<proteinExistence type="inferred from homology"/>
<reference evidence="10 11" key="1">
    <citation type="submission" date="2022-06" db="EMBL/GenBank/DDBJ databases">
        <title>Genomic Encyclopedia of Type Strains, Phase I: the one thousand microbial genomes (KMG-I) project.</title>
        <authorList>
            <person name="Kyrpides N."/>
        </authorList>
    </citation>
    <scope>NUCLEOTIDE SEQUENCE [LARGE SCALE GENOMIC DNA]</scope>
    <source>
        <strain evidence="10 11">DSM 43889</strain>
    </source>
</reference>
<keyword evidence="6 8" id="KW-1133">Transmembrane helix</keyword>
<feature type="transmembrane region" description="Helical" evidence="8">
    <location>
        <begin position="128"/>
        <end position="148"/>
    </location>
</feature>
<keyword evidence="8" id="KW-0769">Symport</keyword>
<evidence type="ECO:0000313" key="10">
    <source>
        <dbReference type="EMBL" id="MCP2333149.1"/>
    </source>
</evidence>
<keyword evidence="11" id="KW-1185">Reference proteome</keyword>
<keyword evidence="5 8" id="KW-0812">Transmembrane</keyword>
<comment type="caution">
    <text evidence="10">The sequence shown here is derived from an EMBL/GenBank/DDBJ whole genome shotgun (WGS) entry which is preliminary data.</text>
</comment>
<dbReference type="PANTHER" id="PTHR30330:SF3">
    <property type="entry name" value="TRANSCRIPTIONAL REGULATOR, LRP FAMILY"/>
    <property type="match status" value="1"/>
</dbReference>
<dbReference type="PRINTS" id="PR00175">
    <property type="entry name" value="NAALASMPORT"/>
</dbReference>
<comment type="subcellular location">
    <subcellularLocation>
        <location evidence="1 8">Cell membrane</location>
        <topology evidence="1 8">Multi-pass membrane protein</topology>
    </subcellularLocation>
</comment>
<dbReference type="RefSeq" id="WP_026419732.1">
    <property type="nucleotide sequence ID" value="NZ_AUBJ02000001.1"/>
</dbReference>
<feature type="transmembrane region" description="Helical" evidence="8">
    <location>
        <begin position="203"/>
        <end position="223"/>
    </location>
</feature>
<evidence type="ECO:0000256" key="2">
    <source>
        <dbReference type="ARBA" id="ARBA00009261"/>
    </source>
</evidence>
<keyword evidence="3 8" id="KW-0813">Transport</keyword>
<evidence type="ECO:0000313" key="11">
    <source>
        <dbReference type="Proteomes" id="UP000791080"/>
    </source>
</evidence>
<feature type="transmembrane region" description="Helical" evidence="8">
    <location>
        <begin position="278"/>
        <end position="296"/>
    </location>
</feature>
<feature type="region of interest" description="Disordered" evidence="9">
    <location>
        <begin position="523"/>
        <end position="550"/>
    </location>
</feature>
<dbReference type="NCBIfam" id="TIGR00835">
    <property type="entry name" value="agcS"/>
    <property type="match status" value="1"/>
</dbReference>
<keyword evidence="4 8" id="KW-1003">Cell membrane</keyword>
<gene>
    <name evidence="10" type="ORF">G443_003419</name>
</gene>
<evidence type="ECO:0000256" key="1">
    <source>
        <dbReference type="ARBA" id="ARBA00004651"/>
    </source>
</evidence>
<feature type="transmembrane region" description="Helical" evidence="8">
    <location>
        <begin position="56"/>
        <end position="81"/>
    </location>
</feature>
<name>A0ABT1JLV7_ACTCY</name>
<protein>
    <submittedName>
        <fullName evidence="10">Alanine or glycine:cation symporter, AGCS family</fullName>
    </submittedName>
</protein>
<feature type="transmembrane region" description="Helical" evidence="8">
    <location>
        <begin position="464"/>
        <end position="482"/>
    </location>
</feature>
<feature type="compositionally biased region" description="Basic and acidic residues" evidence="9">
    <location>
        <begin position="541"/>
        <end position="550"/>
    </location>
</feature>
<feature type="transmembrane region" description="Helical" evidence="8">
    <location>
        <begin position="488"/>
        <end position="507"/>
    </location>
</feature>
<dbReference type="InterPro" id="IPR001463">
    <property type="entry name" value="Na/Ala_symport"/>
</dbReference>
<feature type="transmembrane region" description="Helical" evidence="8">
    <location>
        <begin position="361"/>
        <end position="385"/>
    </location>
</feature>
<evidence type="ECO:0000256" key="9">
    <source>
        <dbReference type="SAM" id="MobiDB-lite"/>
    </source>
</evidence>
<dbReference type="Proteomes" id="UP000791080">
    <property type="component" value="Unassembled WGS sequence"/>
</dbReference>
<feature type="transmembrane region" description="Helical" evidence="8">
    <location>
        <begin position="243"/>
        <end position="266"/>
    </location>
</feature>
<organism evidence="10 11">
    <name type="scientific">Actinoalloteichus caeruleus DSM 43889</name>
    <dbReference type="NCBI Taxonomy" id="1120930"/>
    <lineage>
        <taxon>Bacteria</taxon>
        <taxon>Bacillati</taxon>
        <taxon>Actinomycetota</taxon>
        <taxon>Actinomycetes</taxon>
        <taxon>Pseudonocardiales</taxon>
        <taxon>Pseudonocardiaceae</taxon>
        <taxon>Actinoalloteichus</taxon>
        <taxon>Actinoalloteichus cyanogriseus</taxon>
    </lineage>
</organism>
<feature type="transmembrane region" description="Helical" evidence="8">
    <location>
        <begin position="420"/>
        <end position="443"/>
    </location>
</feature>
<dbReference type="PANTHER" id="PTHR30330">
    <property type="entry name" value="AGSS FAMILY TRANSPORTER, SODIUM-ALANINE"/>
    <property type="match status" value="1"/>
</dbReference>
<dbReference type="Pfam" id="PF01235">
    <property type="entry name" value="Na_Ala_symp"/>
    <property type="match status" value="1"/>
</dbReference>
<feature type="transmembrane region" description="Helical" evidence="8">
    <location>
        <begin position="308"/>
        <end position="330"/>
    </location>
</feature>
<evidence type="ECO:0000256" key="6">
    <source>
        <dbReference type="ARBA" id="ARBA00022989"/>
    </source>
</evidence>
<sequence length="550" mass="57108">MSHITTATPPPSPPTGDPAPVLLAQDGGVLSGVEDAINSVFAPIESFTSSIIFAEITVFGAAFPVIVAWLVIAAAVFTAYFGLVQLGKFRLAIQIARGKYTRNDEPGEITHFQALSSALSGTVGLGNIAGVGVAVTVGGAGATFWMILAGFLGMCTKFVECTLGVKYRKIDADGTVHGGPMYYLRQGIAERFPNGFGRSLGKVLAIGASVMLLFFALAGGNMFQANQTFAQLRSVTGGEDGLLGGGGAAFIFGLLLAGLVALVIVGGIKSIGKVTSRLVPTMGVIYVLACLVVILVNVNEVPRAFGEIVSGAFAPEGVAGGALGVMIIGFQRAAFSNEAGVGSAPIAHAAVRTRHPVTEGLVALLEPFVDTVIICTMTALTIVIASTDFWHDAKAAVAAGADSPEGVTVTSNAFETVLPWFPYVLMVAVALFAISTMITWSYYGEKAWNHLFGAGRVSSVVYRAVYCALIVCGTVLTLGPVLNFADAVLFGVAFFNILGLYLLAPIVKRELRDFLGKLKSGEIRPVDQDTSGSSAGSPPEPSDREKDGVG</sequence>
<evidence type="ECO:0000256" key="8">
    <source>
        <dbReference type="RuleBase" id="RU363064"/>
    </source>
</evidence>
<comment type="similarity">
    <text evidence="2 8">Belongs to the alanine or glycine:cation symporter (AGCS) (TC 2.A.25) family.</text>
</comment>
<keyword evidence="7 8" id="KW-0472">Membrane</keyword>
<dbReference type="Gene3D" id="1.20.1740.10">
    <property type="entry name" value="Amino acid/polyamine transporter I"/>
    <property type="match status" value="1"/>
</dbReference>
<evidence type="ECO:0000256" key="3">
    <source>
        <dbReference type="ARBA" id="ARBA00022448"/>
    </source>
</evidence>
<evidence type="ECO:0000256" key="4">
    <source>
        <dbReference type="ARBA" id="ARBA00022475"/>
    </source>
</evidence>
<evidence type="ECO:0000256" key="5">
    <source>
        <dbReference type="ARBA" id="ARBA00022692"/>
    </source>
</evidence>
<dbReference type="EMBL" id="AUBJ02000001">
    <property type="protein sequence ID" value="MCP2333149.1"/>
    <property type="molecule type" value="Genomic_DNA"/>
</dbReference>
<evidence type="ECO:0000256" key="7">
    <source>
        <dbReference type="ARBA" id="ARBA00023136"/>
    </source>
</evidence>